<protein>
    <submittedName>
        <fullName evidence="2">Uncharacterized protein</fullName>
    </submittedName>
</protein>
<dbReference type="GO" id="GO:0004497">
    <property type="term" value="F:monooxygenase activity"/>
    <property type="evidence" value="ECO:0007669"/>
    <property type="project" value="InterPro"/>
</dbReference>
<reference evidence="2" key="1">
    <citation type="submission" date="2021-01" db="EMBL/GenBank/DDBJ databases">
        <authorList>
            <person name="Kaushik A."/>
        </authorList>
    </citation>
    <scope>NUCLEOTIDE SEQUENCE</scope>
    <source>
        <strain evidence="2">AG4-RS23</strain>
    </source>
</reference>
<feature type="non-terminal residue" evidence="2">
    <location>
        <position position="1"/>
    </location>
</feature>
<dbReference type="Proteomes" id="UP000663861">
    <property type="component" value="Unassembled WGS sequence"/>
</dbReference>
<dbReference type="InterPro" id="IPR036396">
    <property type="entry name" value="Cyt_P450_sf"/>
</dbReference>
<sequence>PRAFQEILIKGYDDFIEPDWFTTWLKLIFGPVVATVYGHQHKIQRKLTEAIKSEVQVNGRNSEVIDVFKWVHLVSLEIIGQAGIGHSFGILEGKIPDYLDASRDML</sequence>
<evidence type="ECO:0000256" key="1">
    <source>
        <dbReference type="SAM" id="Phobius"/>
    </source>
</evidence>
<dbReference type="GO" id="GO:0016705">
    <property type="term" value="F:oxidoreductase activity, acting on paired donors, with incorporation or reduction of molecular oxygen"/>
    <property type="evidence" value="ECO:0007669"/>
    <property type="project" value="InterPro"/>
</dbReference>
<feature type="transmembrane region" description="Helical" evidence="1">
    <location>
        <begin position="20"/>
        <end position="38"/>
    </location>
</feature>
<accession>A0A8H3CU45</accession>
<evidence type="ECO:0000313" key="2">
    <source>
        <dbReference type="EMBL" id="CAE6499210.1"/>
    </source>
</evidence>
<keyword evidence="1" id="KW-0812">Transmembrane</keyword>
<keyword evidence="1" id="KW-0472">Membrane</keyword>
<keyword evidence="1" id="KW-1133">Transmembrane helix</keyword>
<dbReference type="GO" id="GO:0020037">
    <property type="term" value="F:heme binding"/>
    <property type="evidence" value="ECO:0007669"/>
    <property type="project" value="InterPro"/>
</dbReference>
<dbReference type="EMBL" id="CAJMWY010003129">
    <property type="protein sequence ID" value="CAE6499210.1"/>
    <property type="molecule type" value="Genomic_DNA"/>
</dbReference>
<dbReference type="AlphaFoldDB" id="A0A8H3CU45"/>
<dbReference type="GO" id="GO:0005506">
    <property type="term" value="F:iron ion binding"/>
    <property type="evidence" value="ECO:0007669"/>
    <property type="project" value="InterPro"/>
</dbReference>
<comment type="caution">
    <text evidence="2">The sequence shown here is derived from an EMBL/GenBank/DDBJ whole genome shotgun (WGS) entry which is preliminary data.</text>
</comment>
<organism evidence="2 3">
    <name type="scientific">Rhizoctonia solani</name>
    <dbReference type="NCBI Taxonomy" id="456999"/>
    <lineage>
        <taxon>Eukaryota</taxon>
        <taxon>Fungi</taxon>
        <taxon>Dikarya</taxon>
        <taxon>Basidiomycota</taxon>
        <taxon>Agaricomycotina</taxon>
        <taxon>Agaricomycetes</taxon>
        <taxon>Cantharellales</taxon>
        <taxon>Ceratobasidiaceae</taxon>
        <taxon>Rhizoctonia</taxon>
    </lineage>
</organism>
<evidence type="ECO:0000313" key="3">
    <source>
        <dbReference type="Proteomes" id="UP000663861"/>
    </source>
</evidence>
<gene>
    <name evidence="2" type="ORF">RDB_LOCUS120367</name>
</gene>
<dbReference type="SUPFAM" id="SSF48264">
    <property type="entry name" value="Cytochrome P450"/>
    <property type="match status" value="1"/>
</dbReference>
<proteinExistence type="predicted"/>
<name>A0A8H3CU45_9AGAM</name>
<dbReference type="Gene3D" id="1.10.630.10">
    <property type="entry name" value="Cytochrome P450"/>
    <property type="match status" value="1"/>
</dbReference>